<proteinExistence type="predicted"/>
<reference evidence="1 2" key="1">
    <citation type="journal article" date="2016" name="Appl. Environ. Microbiol.">
        <title>Function and Phylogeny of Bacterial Butyryl Coenzyme A:Acetate Transferases and Their Diversity in the Proximal Colon of Swine.</title>
        <authorList>
            <person name="Trachsel J."/>
            <person name="Bayles D.O."/>
            <person name="Looft T."/>
            <person name="Levine U.Y."/>
            <person name="Allen H.K."/>
        </authorList>
    </citation>
    <scope>NUCLEOTIDE SEQUENCE [LARGE SCALE GENOMIC DNA]</scope>
    <source>
        <strain evidence="1 2">35-6-1</strain>
    </source>
</reference>
<comment type="caution">
    <text evidence="1">The sequence shown here is derived from an EMBL/GenBank/DDBJ whole genome shotgun (WGS) entry which is preliminary data.</text>
</comment>
<name>A0A1U7M0S7_9FIRM</name>
<dbReference type="EMBL" id="MJIH01000001">
    <property type="protein sequence ID" value="OLR65271.1"/>
    <property type="molecule type" value="Genomic_DNA"/>
</dbReference>
<protein>
    <submittedName>
        <fullName evidence="1">Uncharacterized protein</fullName>
    </submittedName>
</protein>
<dbReference type="Proteomes" id="UP000187166">
    <property type="component" value="Unassembled WGS sequence"/>
</dbReference>
<dbReference type="STRING" id="1465756.BIV18_06975"/>
<dbReference type="AlphaFoldDB" id="A0A1U7M0S7"/>
<accession>A0A848REQ8</accession>
<evidence type="ECO:0000313" key="2">
    <source>
        <dbReference type="Proteomes" id="UP000187166"/>
    </source>
</evidence>
<sequence length="359" mass="40924">MRLKKNHTIILILLIIFFGFIYFNHKNFSRERTIIRLKGVSVNEPIEDFSIASKSVFLWADPVLYITDRDGNIIKKIQREDENIKVFFANNYAFLYEEDLGKVQMYSETGELLSTIDVKGEVFNISYENANIIFHIIDEKNEILYLLGNDSTLTEIYKTGNQILTHDVLDPKNLSIAEIKNDASGYSSLLYSLHKGNKKSVVLNHEIVFFVKKDKRSVLALTDKSIYRFMDAGKKYEGKVPNISDVLVDGRNTYLLHSGIITKYDYVLKPGDKKIIAANVNKMENVSGSIYVYGPSDVGGEIGNRGEFYTRLGYSLDKIKMNGLLIGALRNGELNLYSVVNSNSVRDDENRIETTYKEV</sequence>
<keyword evidence="2" id="KW-1185">Reference proteome</keyword>
<accession>A0A1U7M0S7</accession>
<dbReference type="RefSeq" id="WP_075659911.1">
    <property type="nucleotide sequence ID" value="NZ_JABDSR010000007.1"/>
</dbReference>
<gene>
    <name evidence="1" type="ORF">BIV18_06975</name>
</gene>
<organism evidence="1 2">
    <name type="scientific">Peptoniphilus porci</name>
    <dbReference type="NCBI Taxonomy" id="2652280"/>
    <lineage>
        <taxon>Bacteria</taxon>
        <taxon>Bacillati</taxon>
        <taxon>Bacillota</taxon>
        <taxon>Tissierellia</taxon>
        <taxon>Tissierellales</taxon>
        <taxon>Peptoniphilaceae</taxon>
        <taxon>Peptoniphilus</taxon>
    </lineage>
</organism>
<evidence type="ECO:0000313" key="1">
    <source>
        <dbReference type="EMBL" id="OLR65271.1"/>
    </source>
</evidence>